<dbReference type="Proteomes" id="UP000003412">
    <property type="component" value="Chromosome"/>
</dbReference>
<evidence type="ECO:0000313" key="1">
    <source>
        <dbReference type="EMBL" id="EFR88920.1"/>
    </source>
</evidence>
<keyword evidence="2" id="KW-1185">Reference proteome</keyword>
<gene>
    <name evidence="1" type="ORF">NT05LM_0463a</name>
</gene>
<feature type="non-terminal residue" evidence="1">
    <location>
        <position position="1"/>
    </location>
</feature>
<comment type="caution">
    <text evidence="1">The sequence shown here is derived from an EMBL/GenBank/DDBJ whole genome shotgun (WGS) entry which is preliminary data.</text>
</comment>
<evidence type="ECO:0000313" key="2">
    <source>
        <dbReference type="Proteomes" id="UP000003412"/>
    </source>
</evidence>
<protein>
    <submittedName>
        <fullName evidence="1">HsdR family type I site-specific deoxyribonuclease</fullName>
    </submittedName>
</protein>
<organism evidence="1 2">
    <name type="scientific">Listeria marthii FSL S4-120</name>
    <dbReference type="NCBI Taxonomy" id="702457"/>
    <lineage>
        <taxon>Bacteria</taxon>
        <taxon>Bacillati</taxon>
        <taxon>Bacillota</taxon>
        <taxon>Bacilli</taxon>
        <taxon>Bacillales</taxon>
        <taxon>Listeriaceae</taxon>
        <taxon>Listeria</taxon>
    </lineage>
</organism>
<sequence length="142" mass="16602">QFADKETLRLIYEDIQELSNRGEHIQAMLLKDFVEQELVPGKITSNITFDDAFEAWKKEQEQVVIQAFAKEWGIVDQDDILTKSVSAYSEMQPDVIPYFEDVIGSVEYEIAENKAAGNQLEHKMKLREKMPEWIAETRQRYN</sequence>
<dbReference type="EMBL" id="ADXF01000269">
    <property type="protein sequence ID" value="EFR88920.1"/>
    <property type="molecule type" value="Genomic_DNA"/>
</dbReference>
<reference evidence="1 2" key="1">
    <citation type="journal article" date="2010" name="Microbiol. Resour. Announc.">
        <title>Comparative genomics of the bacterial genus Listeria: Genome evolution is characterized by limited gene acquisition and limited gene loss.</title>
        <authorList>
            <person name="den Bakker H.C."/>
            <person name="Cummings C.A."/>
            <person name="Ferreira V."/>
            <person name="Vatta P."/>
            <person name="Orsi R.H."/>
            <person name="Degoricija L."/>
            <person name="Barker M."/>
            <person name="Petrauskene O."/>
            <person name="Furtado M.R."/>
            <person name="Wiedmann M."/>
        </authorList>
    </citation>
    <scope>NUCLEOTIDE SEQUENCE [LARGE SCALE GENOMIC DNA]</scope>
    <source>
        <strain evidence="1 2">FSL S4-120</strain>
    </source>
</reference>
<name>A0ABP2K3E7_9LIST</name>
<accession>A0ABP2K3E7</accession>
<proteinExistence type="predicted"/>